<name>A0A372NQ69_9SPHI</name>
<evidence type="ECO:0000313" key="3">
    <source>
        <dbReference type="Proteomes" id="UP000264217"/>
    </source>
</evidence>
<dbReference type="SUPFAM" id="SSF54427">
    <property type="entry name" value="NTF2-like"/>
    <property type="match status" value="1"/>
</dbReference>
<accession>A0A372NQ69</accession>
<dbReference type="EMBL" id="QWDC01000003">
    <property type="protein sequence ID" value="RFZ91008.1"/>
    <property type="molecule type" value="Genomic_DNA"/>
</dbReference>
<comment type="caution">
    <text evidence="2">The sequence shown here is derived from an EMBL/GenBank/DDBJ whole genome shotgun (WGS) entry which is preliminary data.</text>
</comment>
<protein>
    <recommendedName>
        <fullName evidence="1">SnoaL-like domain-containing protein</fullName>
    </recommendedName>
</protein>
<organism evidence="2 3">
    <name type="scientific">Mucilaginibacter conchicola</name>
    <dbReference type="NCBI Taxonomy" id="2303333"/>
    <lineage>
        <taxon>Bacteria</taxon>
        <taxon>Pseudomonadati</taxon>
        <taxon>Bacteroidota</taxon>
        <taxon>Sphingobacteriia</taxon>
        <taxon>Sphingobacteriales</taxon>
        <taxon>Sphingobacteriaceae</taxon>
        <taxon>Mucilaginibacter</taxon>
    </lineage>
</organism>
<evidence type="ECO:0000259" key="1">
    <source>
        <dbReference type="Pfam" id="PF12680"/>
    </source>
</evidence>
<dbReference type="AlphaFoldDB" id="A0A372NQ69"/>
<dbReference type="Proteomes" id="UP000264217">
    <property type="component" value="Unassembled WGS sequence"/>
</dbReference>
<feature type="domain" description="SnoaL-like" evidence="1">
    <location>
        <begin position="58"/>
        <end position="157"/>
    </location>
</feature>
<reference evidence="2 3" key="1">
    <citation type="submission" date="2018-08" db="EMBL/GenBank/DDBJ databases">
        <title>Mucilaginibacter sp. MYSH2.</title>
        <authorList>
            <person name="Seo T."/>
        </authorList>
    </citation>
    <scope>NUCLEOTIDE SEQUENCE [LARGE SCALE GENOMIC DNA]</scope>
    <source>
        <strain evidence="2 3">MYSH2</strain>
    </source>
</reference>
<dbReference type="InterPro" id="IPR037401">
    <property type="entry name" value="SnoaL-like"/>
</dbReference>
<sequence>MSCAFFCHRLSFCCRFRRIHKSPYYFKIFNQLNFSVAAPAHLCVMENTKSIEETILTYTSAWNETDTDAIRQKIDQCWATNGTYTDKITDTITGRDAITNLIIGSYEQMGPRSFKVLAEPVTHHNSGRFRWLAIRPEGYPIEGMDYFEFDEQNLITRIVGFF</sequence>
<gene>
    <name evidence="2" type="ORF">D0C36_18870</name>
</gene>
<keyword evidence="3" id="KW-1185">Reference proteome</keyword>
<evidence type="ECO:0000313" key="2">
    <source>
        <dbReference type="EMBL" id="RFZ91008.1"/>
    </source>
</evidence>
<proteinExistence type="predicted"/>
<dbReference type="Gene3D" id="3.10.450.50">
    <property type="match status" value="1"/>
</dbReference>
<dbReference type="Pfam" id="PF12680">
    <property type="entry name" value="SnoaL_2"/>
    <property type="match status" value="1"/>
</dbReference>
<dbReference type="InterPro" id="IPR032710">
    <property type="entry name" value="NTF2-like_dom_sf"/>
</dbReference>